<dbReference type="EMBL" id="JASMQC010000060">
    <property type="protein sequence ID" value="KAK1928614.1"/>
    <property type="molecule type" value="Genomic_DNA"/>
</dbReference>
<dbReference type="Pfam" id="PF04059">
    <property type="entry name" value="RRM_2"/>
    <property type="match status" value="1"/>
</dbReference>
<name>A0AAD9LAV9_9STRA</name>
<evidence type="ECO:0000313" key="5">
    <source>
        <dbReference type="Proteomes" id="UP001259832"/>
    </source>
</evidence>
<dbReference type="CDD" id="cd12531">
    <property type="entry name" value="RRM3_MEI2_like"/>
    <property type="match status" value="1"/>
</dbReference>
<dbReference type="Gene3D" id="3.30.70.330">
    <property type="match status" value="1"/>
</dbReference>
<organism evidence="4 5">
    <name type="scientific">Phytophthora citrophthora</name>
    <dbReference type="NCBI Taxonomy" id="4793"/>
    <lineage>
        <taxon>Eukaryota</taxon>
        <taxon>Sar</taxon>
        <taxon>Stramenopiles</taxon>
        <taxon>Oomycota</taxon>
        <taxon>Peronosporomycetes</taxon>
        <taxon>Peronosporales</taxon>
        <taxon>Peronosporaceae</taxon>
        <taxon>Phytophthora</taxon>
    </lineage>
</organism>
<feature type="region of interest" description="Disordered" evidence="2">
    <location>
        <begin position="1"/>
        <end position="26"/>
    </location>
</feature>
<feature type="domain" description="Mei2-like C-terminal RNA recognition motif" evidence="3">
    <location>
        <begin position="599"/>
        <end position="695"/>
    </location>
</feature>
<dbReference type="InterPro" id="IPR007201">
    <property type="entry name" value="Mei2-like_Rrm_C"/>
</dbReference>
<dbReference type="InterPro" id="IPR034454">
    <property type="entry name" value="MEI2-like_RRM3"/>
</dbReference>
<feature type="region of interest" description="Disordered" evidence="2">
    <location>
        <begin position="135"/>
        <end position="158"/>
    </location>
</feature>
<feature type="region of interest" description="Disordered" evidence="2">
    <location>
        <begin position="81"/>
        <end position="113"/>
    </location>
</feature>
<feature type="compositionally biased region" description="Low complexity" evidence="2">
    <location>
        <begin position="382"/>
        <end position="395"/>
    </location>
</feature>
<gene>
    <name evidence="4" type="ORF">P3T76_015915</name>
</gene>
<keyword evidence="1" id="KW-0694">RNA-binding</keyword>
<accession>A0AAD9LAV9</accession>
<keyword evidence="5" id="KW-1185">Reference proteome</keyword>
<feature type="compositionally biased region" description="Low complexity" evidence="2">
    <location>
        <begin position="85"/>
        <end position="98"/>
    </location>
</feature>
<comment type="caution">
    <text evidence="4">The sequence shown here is derived from an EMBL/GenBank/DDBJ whole genome shotgun (WGS) entry which is preliminary data.</text>
</comment>
<protein>
    <submittedName>
        <fullName evidence="4">Protein MEI2-like 4</fullName>
    </submittedName>
</protein>
<dbReference type="AlphaFoldDB" id="A0AAD9LAV9"/>
<evidence type="ECO:0000259" key="3">
    <source>
        <dbReference type="Pfam" id="PF04059"/>
    </source>
</evidence>
<dbReference type="SUPFAM" id="SSF54928">
    <property type="entry name" value="RNA-binding domain, RBD"/>
    <property type="match status" value="1"/>
</dbReference>
<evidence type="ECO:0000313" key="4">
    <source>
        <dbReference type="EMBL" id="KAK1928614.1"/>
    </source>
</evidence>
<feature type="region of interest" description="Disordered" evidence="2">
    <location>
        <begin position="376"/>
        <end position="395"/>
    </location>
</feature>
<evidence type="ECO:0000256" key="1">
    <source>
        <dbReference type="ARBA" id="ARBA00022884"/>
    </source>
</evidence>
<dbReference type="Proteomes" id="UP001259832">
    <property type="component" value="Unassembled WGS sequence"/>
</dbReference>
<dbReference type="InterPro" id="IPR012677">
    <property type="entry name" value="Nucleotide-bd_a/b_plait_sf"/>
</dbReference>
<reference evidence="4" key="1">
    <citation type="submission" date="2023-08" db="EMBL/GenBank/DDBJ databases">
        <title>Reference Genome Resource for the Citrus Pathogen Phytophthora citrophthora.</title>
        <authorList>
            <person name="Moller H."/>
            <person name="Coetzee B."/>
            <person name="Rose L.J."/>
            <person name="Van Niekerk J.M."/>
        </authorList>
    </citation>
    <scope>NUCLEOTIDE SEQUENCE</scope>
    <source>
        <strain evidence="4">STE-U-9442</strain>
    </source>
</reference>
<dbReference type="CDD" id="cd19757">
    <property type="entry name" value="Bbox1"/>
    <property type="match status" value="1"/>
</dbReference>
<dbReference type="InterPro" id="IPR035979">
    <property type="entry name" value="RBD_domain_sf"/>
</dbReference>
<proteinExistence type="predicted"/>
<dbReference type="PANTHER" id="PTHR23189">
    <property type="entry name" value="RNA RECOGNITION MOTIF-CONTAINING"/>
    <property type="match status" value="1"/>
</dbReference>
<dbReference type="GO" id="GO:0003723">
    <property type="term" value="F:RNA binding"/>
    <property type="evidence" value="ECO:0007669"/>
    <property type="project" value="UniProtKB-KW"/>
</dbReference>
<feature type="region of interest" description="Disordered" evidence="2">
    <location>
        <begin position="556"/>
        <end position="583"/>
    </location>
</feature>
<evidence type="ECO:0000256" key="2">
    <source>
        <dbReference type="SAM" id="MobiDB-lite"/>
    </source>
</evidence>
<sequence>MTPTHSQVKSHKCNHSKGFLPPSVDNEDHQSPPVCDVCAAIAALRCEACRLDLCVSCSRTRHRSSLHLTTGRFHFYRAQNDQEEASPSTASPPNSPAAEELRRSSHTTTNSSSDALWGFDDALAQSLRALTFATDEENSVEAAPPPPPPPVTTERRPRSFSDYTALGDERWRAQGEISELRELWDAMRTDFASRHVLVRCGAGSWDALDVRRVVDRLNNFGSVASTRRELTAGGLLFCTFFDLTSAVAAVDRWRADADVISFCLPYELPDDVNSATLLVRFPIGAPLVTAAELRQVCTLFGQVASILQPDVQVAKYIVEYSDSRALLAALNGLPHAFHASGPLSVARTTPPSLDVSKLKLFQECLNRAAITHPRVARTRPKSFSSSSTSLLTSPTSSVASSLNASFLDGAGNNSPMASATSATYPGAGELTSPVLMPQEEQQIWARPAPRTRSNSSSAYLGGSLSSSSFGETAAYSNGFTLRSSSSIGTLSRRTNGYSSFQSAAQLQPASNQISPSTPEQQSYYDFRGRQRMETKFAPMRSSFSASDPFFRTSAVSSASSHTGAHGNNSTGRPTSGRNDQGTGEFSLSIEKVASGQDKRTTLMIRNIPNKYTQQMLLAEINRNHRGNYDFFYLPIDFKNKCNMGYAFINFIEATHIEAFHTEFDGQKWTNFNSEKVCAISYARLQGKQAMIARFQNSSLLEKHESYRPLVFCSSGPNRGKPEPFPAPKQIVHKKQAGHSHSSPGLFGADEYGSYIAHRMYSQQPTQQQQQQLHPVQQHSLAVYPQQLVGIPQHAMPPLPTAHFSMQALPLQYIPSYQQNDPQLASPFLYGVAGMPSNALDYSQ</sequence>